<comment type="catalytic activity">
    <reaction evidence="3">
        <text>UTP + H2O = UMP + diphosphate + H(+)</text>
        <dbReference type="Rhea" id="RHEA:29395"/>
        <dbReference type="ChEBI" id="CHEBI:15377"/>
        <dbReference type="ChEBI" id="CHEBI:15378"/>
        <dbReference type="ChEBI" id="CHEBI:33019"/>
        <dbReference type="ChEBI" id="CHEBI:46398"/>
        <dbReference type="ChEBI" id="CHEBI:57865"/>
        <dbReference type="EC" id="3.6.1.9"/>
    </reaction>
</comment>
<dbReference type="InterPro" id="IPR029001">
    <property type="entry name" value="ITPase-like_fam"/>
</dbReference>
<feature type="site" description="Important for substrate specificity" evidence="3">
    <location>
        <position position="70"/>
    </location>
</feature>
<protein>
    <recommendedName>
        <fullName evidence="3">dTTP/UTP pyrophosphatase</fullName>
        <shortName evidence="3">dTTPase/UTPase</shortName>
        <ecNumber evidence="3">3.6.1.9</ecNumber>
    </recommendedName>
    <alternativeName>
        <fullName evidence="3">Nucleoside triphosphate pyrophosphatase</fullName>
    </alternativeName>
    <alternativeName>
        <fullName evidence="3">Nucleotide pyrophosphatase</fullName>
        <shortName evidence="3">Nucleotide PPase</shortName>
    </alternativeName>
</protein>
<keyword evidence="5" id="KW-1185">Reference proteome</keyword>
<dbReference type="PANTHER" id="PTHR43213:SF5">
    <property type="entry name" value="BIFUNCTIONAL DTTP_UTP PYROPHOSPHATASE_METHYLTRANSFERASE PROTEIN-RELATED"/>
    <property type="match status" value="1"/>
</dbReference>
<keyword evidence="2 3" id="KW-0378">Hydrolase</keyword>
<reference evidence="4" key="1">
    <citation type="submission" date="2021-01" db="EMBL/GenBank/DDBJ databases">
        <title>Genomic Encyclopedia of Type Strains, Phase IV (KMG-IV): sequencing the most valuable type-strain genomes for metagenomic binning, comparative biology and taxonomic classification.</title>
        <authorList>
            <person name="Goeker M."/>
        </authorList>
    </citation>
    <scope>NUCLEOTIDE SEQUENCE</scope>
    <source>
        <strain evidence="4">DSM 21943</strain>
    </source>
</reference>
<dbReference type="Proteomes" id="UP001179280">
    <property type="component" value="Unassembled WGS sequence"/>
</dbReference>
<dbReference type="PIRSF" id="PIRSF006305">
    <property type="entry name" value="Maf"/>
    <property type="match status" value="1"/>
</dbReference>
<keyword evidence="3" id="KW-0963">Cytoplasm</keyword>
<dbReference type="Gene3D" id="3.90.950.10">
    <property type="match status" value="1"/>
</dbReference>
<feature type="site" description="Important for substrate specificity" evidence="3">
    <location>
        <position position="12"/>
    </location>
</feature>
<dbReference type="Pfam" id="PF02545">
    <property type="entry name" value="Maf"/>
    <property type="match status" value="1"/>
</dbReference>
<evidence type="ECO:0000313" key="5">
    <source>
        <dbReference type="Proteomes" id="UP001179280"/>
    </source>
</evidence>
<accession>A0ABS2SUU3</accession>
<evidence type="ECO:0000256" key="3">
    <source>
        <dbReference type="HAMAP-Rule" id="MF_00528"/>
    </source>
</evidence>
<dbReference type="NCBIfam" id="TIGR00172">
    <property type="entry name" value="maf"/>
    <property type="match status" value="1"/>
</dbReference>
<gene>
    <name evidence="4" type="ORF">JOC54_001831</name>
</gene>
<evidence type="ECO:0000256" key="1">
    <source>
        <dbReference type="ARBA" id="ARBA00001968"/>
    </source>
</evidence>
<comment type="cofactor">
    <cofactor evidence="1 3">
        <name>a divalent metal cation</name>
        <dbReference type="ChEBI" id="CHEBI:60240"/>
    </cofactor>
</comment>
<dbReference type="PANTHER" id="PTHR43213">
    <property type="entry name" value="BIFUNCTIONAL DTTP/UTP PYROPHOSPHATASE/METHYLTRANSFERASE PROTEIN-RELATED"/>
    <property type="match status" value="1"/>
</dbReference>
<feature type="active site" description="Proton acceptor" evidence="3">
    <location>
        <position position="69"/>
    </location>
</feature>
<dbReference type="RefSeq" id="WP_204465782.1">
    <property type="nucleotide sequence ID" value="NZ_JAFBCV010000004.1"/>
</dbReference>
<sequence length="193" mass="21211">MNSLLLASSSPRRSDFLKQCHFNFSTFSSDVDETIETNQTLEEAVCQLALRKATYAADLYADHVVLGADTIVSYDGIHLGKPQTKEDARAMLTALSGNTHFVSTGVAIVHKEKKVVFSETTRVTMAEITEEQLDAYLQTDEPFDKAGGYGIQSLGAMFVSHINGDFYTVAGLPLARTVKELASFHIYPQIKPN</sequence>
<keyword evidence="3" id="KW-0546">Nucleotide metabolism</keyword>
<comment type="function">
    <text evidence="3">Nucleoside triphosphate pyrophosphatase that hydrolyzes dTTP and UTP. May have a dual role in cell division arrest and in preventing the incorporation of modified nucleotides into cellular nucleic acids.</text>
</comment>
<dbReference type="HAMAP" id="MF_00528">
    <property type="entry name" value="Maf"/>
    <property type="match status" value="1"/>
</dbReference>
<evidence type="ECO:0000313" key="4">
    <source>
        <dbReference type="EMBL" id="MBM7838575.1"/>
    </source>
</evidence>
<dbReference type="InterPro" id="IPR003697">
    <property type="entry name" value="Maf-like"/>
</dbReference>
<comment type="caution">
    <text evidence="4">The sequence shown here is derived from an EMBL/GenBank/DDBJ whole genome shotgun (WGS) entry which is preliminary data.</text>
</comment>
<comment type="catalytic activity">
    <reaction evidence="3">
        <text>dTTP + H2O = dTMP + diphosphate + H(+)</text>
        <dbReference type="Rhea" id="RHEA:28534"/>
        <dbReference type="ChEBI" id="CHEBI:15377"/>
        <dbReference type="ChEBI" id="CHEBI:15378"/>
        <dbReference type="ChEBI" id="CHEBI:33019"/>
        <dbReference type="ChEBI" id="CHEBI:37568"/>
        <dbReference type="ChEBI" id="CHEBI:63528"/>
        <dbReference type="EC" id="3.6.1.9"/>
    </reaction>
</comment>
<dbReference type="SUPFAM" id="SSF52972">
    <property type="entry name" value="ITPase-like"/>
    <property type="match status" value="1"/>
</dbReference>
<comment type="similarity">
    <text evidence="3">Belongs to the Maf family. YhdE subfamily.</text>
</comment>
<proteinExistence type="inferred from homology"/>
<dbReference type="EMBL" id="JAFBCV010000004">
    <property type="protein sequence ID" value="MBM7838575.1"/>
    <property type="molecule type" value="Genomic_DNA"/>
</dbReference>
<comment type="subcellular location">
    <subcellularLocation>
        <location evidence="3">Cytoplasm</location>
    </subcellularLocation>
</comment>
<organism evidence="4 5">
    <name type="scientific">Shouchella xiaoxiensis</name>
    <dbReference type="NCBI Taxonomy" id="766895"/>
    <lineage>
        <taxon>Bacteria</taxon>
        <taxon>Bacillati</taxon>
        <taxon>Bacillota</taxon>
        <taxon>Bacilli</taxon>
        <taxon>Bacillales</taxon>
        <taxon>Bacillaceae</taxon>
        <taxon>Shouchella</taxon>
    </lineage>
</organism>
<feature type="site" description="Important for substrate specificity" evidence="3">
    <location>
        <position position="152"/>
    </location>
</feature>
<evidence type="ECO:0000256" key="2">
    <source>
        <dbReference type="ARBA" id="ARBA00022801"/>
    </source>
</evidence>
<dbReference type="CDD" id="cd00555">
    <property type="entry name" value="Maf"/>
    <property type="match status" value="1"/>
</dbReference>
<comment type="caution">
    <text evidence="3">Lacks conserved residue(s) required for the propagation of feature annotation.</text>
</comment>
<name>A0ABS2SUU3_9BACI</name>
<dbReference type="EC" id="3.6.1.9" evidence="3"/>